<feature type="transmembrane region" description="Helical" evidence="1">
    <location>
        <begin position="124"/>
        <end position="144"/>
    </location>
</feature>
<keyword evidence="1" id="KW-1133">Transmembrane helix</keyword>
<accession>A0AAD7G586</accession>
<organism evidence="2 4">
    <name type="scientific">Mycena rosella</name>
    <name type="common">Pink bonnet</name>
    <name type="synonym">Agaricus rosellus</name>
    <dbReference type="NCBI Taxonomy" id="1033263"/>
    <lineage>
        <taxon>Eukaryota</taxon>
        <taxon>Fungi</taxon>
        <taxon>Dikarya</taxon>
        <taxon>Basidiomycota</taxon>
        <taxon>Agaricomycotina</taxon>
        <taxon>Agaricomycetes</taxon>
        <taxon>Agaricomycetidae</taxon>
        <taxon>Agaricales</taxon>
        <taxon>Marasmiineae</taxon>
        <taxon>Mycenaceae</taxon>
        <taxon>Mycena</taxon>
    </lineage>
</organism>
<evidence type="ECO:0000313" key="3">
    <source>
        <dbReference type="EMBL" id="KAJ7667376.1"/>
    </source>
</evidence>
<dbReference type="EMBL" id="JARKIE010000201">
    <property type="protein sequence ID" value="KAJ7667357.1"/>
    <property type="molecule type" value="Genomic_DNA"/>
</dbReference>
<evidence type="ECO:0000313" key="4">
    <source>
        <dbReference type="Proteomes" id="UP001221757"/>
    </source>
</evidence>
<protein>
    <recommendedName>
        <fullName evidence="5">TLC domain-containing protein</fullName>
    </recommendedName>
</protein>
<dbReference type="AlphaFoldDB" id="A0AAD7G586"/>
<evidence type="ECO:0008006" key="5">
    <source>
        <dbReference type="Google" id="ProtNLM"/>
    </source>
</evidence>
<sequence length="245" mass="26164">MDMDLASARIFLPTLVSLCALYPLLAARFAIARQTAWILTTIASGLMTAAALPFLADHIKARGDVGAVLLRTDVACTVNRFFQAYLAADLLVGALAYRSQVGLLTGWVHHAVYLGITEIAIRNGWAHIFCMCAIMELPTFLLGASTLFPRLRCNTLFAATFLATRIVLHLVLIISYVLFPVAPLPASSVFSAAAGGYAAAPVLGAALRAVGAVRGTRVVSALLAFVFPLHAMWFVGCVKGFVRRA</sequence>
<proteinExistence type="predicted"/>
<keyword evidence="1" id="KW-0472">Membrane</keyword>
<keyword evidence="1" id="KW-0812">Transmembrane</keyword>
<keyword evidence="4" id="KW-1185">Reference proteome</keyword>
<feature type="non-terminal residue" evidence="2">
    <location>
        <position position="1"/>
    </location>
</feature>
<feature type="transmembrane region" description="Helical" evidence="1">
    <location>
        <begin position="219"/>
        <end position="242"/>
    </location>
</feature>
<comment type="caution">
    <text evidence="2">The sequence shown here is derived from an EMBL/GenBank/DDBJ whole genome shotgun (WGS) entry which is preliminary data.</text>
</comment>
<evidence type="ECO:0000313" key="2">
    <source>
        <dbReference type="EMBL" id="KAJ7667357.1"/>
    </source>
</evidence>
<name>A0AAD7G586_MYCRO</name>
<reference evidence="2" key="1">
    <citation type="submission" date="2023-03" db="EMBL/GenBank/DDBJ databases">
        <title>Massive genome expansion in bonnet fungi (Mycena s.s.) driven by repeated elements and novel gene families across ecological guilds.</title>
        <authorList>
            <consortium name="Lawrence Berkeley National Laboratory"/>
            <person name="Harder C.B."/>
            <person name="Miyauchi S."/>
            <person name="Viragh M."/>
            <person name="Kuo A."/>
            <person name="Thoen E."/>
            <person name="Andreopoulos B."/>
            <person name="Lu D."/>
            <person name="Skrede I."/>
            <person name="Drula E."/>
            <person name="Henrissat B."/>
            <person name="Morin E."/>
            <person name="Kohler A."/>
            <person name="Barry K."/>
            <person name="LaButti K."/>
            <person name="Morin E."/>
            <person name="Salamov A."/>
            <person name="Lipzen A."/>
            <person name="Mereny Z."/>
            <person name="Hegedus B."/>
            <person name="Baldrian P."/>
            <person name="Stursova M."/>
            <person name="Weitz H."/>
            <person name="Taylor A."/>
            <person name="Grigoriev I.V."/>
            <person name="Nagy L.G."/>
            <person name="Martin F."/>
            <person name="Kauserud H."/>
        </authorList>
    </citation>
    <scope>NUCLEOTIDE SEQUENCE</scope>
    <source>
        <strain evidence="2">CBHHK067</strain>
    </source>
</reference>
<feature type="transmembrane region" description="Helical" evidence="1">
    <location>
        <begin position="185"/>
        <end position="207"/>
    </location>
</feature>
<dbReference type="Proteomes" id="UP001221757">
    <property type="component" value="Unassembled WGS sequence"/>
</dbReference>
<gene>
    <name evidence="2" type="ORF">B0H17DRAFT_990291</name>
    <name evidence="3" type="ORF">B0H17DRAFT_990302</name>
</gene>
<feature type="transmembrane region" description="Helical" evidence="1">
    <location>
        <begin position="156"/>
        <end position="179"/>
    </location>
</feature>
<evidence type="ECO:0000256" key="1">
    <source>
        <dbReference type="SAM" id="Phobius"/>
    </source>
</evidence>
<dbReference type="EMBL" id="JARKIE010000201">
    <property type="protein sequence ID" value="KAJ7667376.1"/>
    <property type="molecule type" value="Genomic_DNA"/>
</dbReference>
<feature type="transmembrane region" description="Helical" evidence="1">
    <location>
        <begin position="36"/>
        <end position="56"/>
    </location>
</feature>